<dbReference type="Pfam" id="PF01124">
    <property type="entry name" value="MAPEG"/>
    <property type="match status" value="1"/>
</dbReference>
<gene>
    <name evidence="6" type="ORF">FB45DRAFT_918803</name>
</gene>
<evidence type="ECO:0000256" key="4">
    <source>
        <dbReference type="ARBA" id="ARBA00023136"/>
    </source>
</evidence>
<dbReference type="InterPro" id="IPR023352">
    <property type="entry name" value="MAPEG-like_dom_sf"/>
</dbReference>
<sequence>MTALVLPPGIGFVAGGYLSTAFLLVFQFMTVGSYRKGSGVEYPRLYAEKAEMASNVNAVKFNCAQRAHANTLENIPIVWSLTGIVSLQYPTFAASLLTAWSFARVFYTLGYVTGDPKKRTNFASALHYPILLTLLGTATWTVAKLISLGI</sequence>
<evidence type="ECO:0000256" key="1">
    <source>
        <dbReference type="ARBA" id="ARBA00004141"/>
    </source>
</evidence>
<dbReference type="GO" id="GO:0016020">
    <property type="term" value="C:membrane"/>
    <property type="evidence" value="ECO:0007669"/>
    <property type="project" value="UniProtKB-SubCell"/>
</dbReference>
<dbReference type="SUPFAM" id="SSF161084">
    <property type="entry name" value="MAPEG domain-like"/>
    <property type="match status" value="1"/>
</dbReference>
<dbReference type="InterPro" id="IPR050997">
    <property type="entry name" value="MAPEG"/>
</dbReference>
<dbReference type="AlphaFoldDB" id="A0AAD7BRF5"/>
<reference evidence="6" key="1">
    <citation type="submission" date="2023-03" db="EMBL/GenBank/DDBJ databases">
        <title>Massive genome expansion in bonnet fungi (Mycena s.s.) driven by repeated elements and novel gene families across ecological guilds.</title>
        <authorList>
            <consortium name="Lawrence Berkeley National Laboratory"/>
            <person name="Harder C.B."/>
            <person name="Miyauchi S."/>
            <person name="Viragh M."/>
            <person name="Kuo A."/>
            <person name="Thoen E."/>
            <person name="Andreopoulos B."/>
            <person name="Lu D."/>
            <person name="Skrede I."/>
            <person name="Drula E."/>
            <person name="Henrissat B."/>
            <person name="Morin E."/>
            <person name="Kohler A."/>
            <person name="Barry K."/>
            <person name="LaButti K."/>
            <person name="Morin E."/>
            <person name="Salamov A."/>
            <person name="Lipzen A."/>
            <person name="Mereny Z."/>
            <person name="Hegedus B."/>
            <person name="Baldrian P."/>
            <person name="Stursova M."/>
            <person name="Weitz H."/>
            <person name="Taylor A."/>
            <person name="Grigoriev I.V."/>
            <person name="Nagy L.G."/>
            <person name="Martin F."/>
            <person name="Kauserud H."/>
        </authorList>
    </citation>
    <scope>NUCLEOTIDE SEQUENCE</scope>
    <source>
        <strain evidence="6">9284</strain>
    </source>
</reference>
<organism evidence="6 7">
    <name type="scientific">Roridomyces roridus</name>
    <dbReference type="NCBI Taxonomy" id="1738132"/>
    <lineage>
        <taxon>Eukaryota</taxon>
        <taxon>Fungi</taxon>
        <taxon>Dikarya</taxon>
        <taxon>Basidiomycota</taxon>
        <taxon>Agaricomycotina</taxon>
        <taxon>Agaricomycetes</taxon>
        <taxon>Agaricomycetidae</taxon>
        <taxon>Agaricales</taxon>
        <taxon>Marasmiineae</taxon>
        <taxon>Mycenaceae</taxon>
        <taxon>Roridomyces</taxon>
    </lineage>
</organism>
<dbReference type="PANTHER" id="PTHR10250:SF26">
    <property type="entry name" value="GLUTATHIONE S-TRANSFERASE 3, MITOCHONDRIAL"/>
    <property type="match status" value="1"/>
</dbReference>
<evidence type="ECO:0000256" key="2">
    <source>
        <dbReference type="ARBA" id="ARBA00022692"/>
    </source>
</evidence>
<dbReference type="GO" id="GO:0005783">
    <property type="term" value="C:endoplasmic reticulum"/>
    <property type="evidence" value="ECO:0007669"/>
    <property type="project" value="TreeGrafter"/>
</dbReference>
<keyword evidence="4 5" id="KW-0472">Membrane</keyword>
<dbReference type="EMBL" id="JARKIF010000010">
    <property type="protein sequence ID" value="KAJ7628634.1"/>
    <property type="molecule type" value="Genomic_DNA"/>
</dbReference>
<keyword evidence="2 5" id="KW-0812">Transmembrane</keyword>
<evidence type="ECO:0000313" key="6">
    <source>
        <dbReference type="EMBL" id="KAJ7628634.1"/>
    </source>
</evidence>
<dbReference type="GO" id="GO:0005635">
    <property type="term" value="C:nuclear envelope"/>
    <property type="evidence" value="ECO:0007669"/>
    <property type="project" value="TreeGrafter"/>
</dbReference>
<comment type="subcellular location">
    <subcellularLocation>
        <location evidence="1">Membrane</location>
        <topology evidence="1">Multi-pass membrane protein</topology>
    </subcellularLocation>
</comment>
<dbReference type="GO" id="GO:0004602">
    <property type="term" value="F:glutathione peroxidase activity"/>
    <property type="evidence" value="ECO:0007669"/>
    <property type="project" value="TreeGrafter"/>
</dbReference>
<comment type="caution">
    <text evidence="6">The sequence shown here is derived from an EMBL/GenBank/DDBJ whole genome shotgun (WGS) entry which is preliminary data.</text>
</comment>
<dbReference type="PANTHER" id="PTHR10250">
    <property type="entry name" value="MICROSOMAL GLUTATHIONE S-TRANSFERASE"/>
    <property type="match status" value="1"/>
</dbReference>
<feature type="transmembrane region" description="Helical" evidence="5">
    <location>
        <begin position="6"/>
        <end position="26"/>
    </location>
</feature>
<name>A0AAD7BRF5_9AGAR</name>
<dbReference type="Gene3D" id="1.20.120.550">
    <property type="entry name" value="Membrane associated eicosanoid/glutathione metabolism-like domain"/>
    <property type="match status" value="1"/>
</dbReference>
<dbReference type="InterPro" id="IPR001129">
    <property type="entry name" value="Membr-assoc_MAPEG"/>
</dbReference>
<evidence type="ECO:0000256" key="3">
    <source>
        <dbReference type="ARBA" id="ARBA00022989"/>
    </source>
</evidence>
<keyword evidence="3 5" id="KW-1133">Transmembrane helix</keyword>
<dbReference type="Proteomes" id="UP001221142">
    <property type="component" value="Unassembled WGS sequence"/>
</dbReference>
<protein>
    <submittedName>
        <fullName evidence="6">Uncharacterized protein</fullName>
    </submittedName>
</protein>
<proteinExistence type="predicted"/>
<evidence type="ECO:0000313" key="7">
    <source>
        <dbReference type="Proteomes" id="UP001221142"/>
    </source>
</evidence>
<evidence type="ECO:0000256" key="5">
    <source>
        <dbReference type="SAM" id="Phobius"/>
    </source>
</evidence>
<accession>A0AAD7BRF5</accession>
<keyword evidence="7" id="KW-1185">Reference proteome</keyword>
<dbReference type="GO" id="GO:0004364">
    <property type="term" value="F:glutathione transferase activity"/>
    <property type="evidence" value="ECO:0007669"/>
    <property type="project" value="TreeGrafter"/>
</dbReference>
<feature type="transmembrane region" description="Helical" evidence="5">
    <location>
        <begin position="127"/>
        <end position="146"/>
    </location>
</feature>